<dbReference type="STRING" id="469383.Cwoe_4353"/>
<dbReference type="EMBL" id="CP001854">
    <property type="protein sequence ID" value="ADB52767.1"/>
    <property type="molecule type" value="Genomic_DNA"/>
</dbReference>
<keyword evidence="3" id="KW-1185">Reference proteome</keyword>
<dbReference type="RefSeq" id="WP_012935818.1">
    <property type="nucleotide sequence ID" value="NC_013739.1"/>
</dbReference>
<feature type="compositionally biased region" description="Low complexity" evidence="1">
    <location>
        <begin position="185"/>
        <end position="196"/>
    </location>
</feature>
<reference evidence="3" key="2">
    <citation type="submission" date="2010-01" db="EMBL/GenBank/DDBJ databases">
        <title>The complete genome of Conexibacter woesei DSM 14684.</title>
        <authorList>
            <consortium name="US DOE Joint Genome Institute (JGI-PGF)"/>
            <person name="Lucas S."/>
            <person name="Copeland A."/>
            <person name="Lapidus A."/>
            <person name="Glavina del Rio T."/>
            <person name="Dalin E."/>
            <person name="Tice H."/>
            <person name="Bruce D."/>
            <person name="Goodwin L."/>
            <person name="Pitluck S."/>
            <person name="Kyrpides N."/>
            <person name="Mavromatis K."/>
            <person name="Ivanova N."/>
            <person name="Mikhailova N."/>
            <person name="Chertkov O."/>
            <person name="Brettin T."/>
            <person name="Detter J.C."/>
            <person name="Han C."/>
            <person name="Larimer F."/>
            <person name="Land M."/>
            <person name="Hauser L."/>
            <person name="Markowitz V."/>
            <person name="Cheng J.-F."/>
            <person name="Hugenholtz P."/>
            <person name="Woyke T."/>
            <person name="Wu D."/>
            <person name="Pukall R."/>
            <person name="Steenblock K."/>
            <person name="Schneider S."/>
            <person name="Klenk H.-P."/>
            <person name="Eisen J.A."/>
        </authorList>
    </citation>
    <scope>NUCLEOTIDE SEQUENCE [LARGE SCALE GENOMIC DNA]</scope>
    <source>
        <strain evidence="3">DSM 14684 / CIP 108061 / JCM 11494 / NBRC 100937 / ID131577</strain>
    </source>
</reference>
<name>D3F6W9_CONWI</name>
<feature type="compositionally biased region" description="Polar residues" evidence="1">
    <location>
        <begin position="197"/>
        <end position="208"/>
    </location>
</feature>
<dbReference type="HOGENOM" id="CLU_1319111_0_0_11"/>
<dbReference type="KEGG" id="cwo:Cwoe_4353"/>
<accession>D3F6W9</accession>
<proteinExistence type="predicted"/>
<reference evidence="2 3" key="1">
    <citation type="journal article" date="2010" name="Stand. Genomic Sci.">
        <title>Complete genome sequence of Conexibacter woesei type strain (ID131577).</title>
        <authorList>
            <person name="Pukall R."/>
            <person name="Lapidus A."/>
            <person name="Glavina Del Rio T."/>
            <person name="Copeland A."/>
            <person name="Tice H."/>
            <person name="Cheng J.-F."/>
            <person name="Lucas S."/>
            <person name="Chen F."/>
            <person name="Nolan M."/>
            <person name="Bruce D."/>
            <person name="Goodwin L."/>
            <person name="Pitluck S."/>
            <person name="Mavromatis K."/>
            <person name="Ivanova N."/>
            <person name="Ovchinnikova G."/>
            <person name="Pati A."/>
            <person name="Chen A."/>
            <person name="Palaniappan K."/>
            <person name="Land M."/>
            <person name="Hauser L."/>
            <person name="Chang Y.-J."/>
            <person name="Jeffries C.D."/>
            <person name="Chain P."/>
            <person name="Meincke L."/>
            <person name="Sims D."/>
            <person name="Brettin T."/>
            <person name="Detter J.C."/>
            <person name="Rohde M."/>
            <person name="Goeker M."/>
            <person name="Bristow J."/>
            <person name="Eisen J.A."/>
            <person name="Markowitz V."/>
            <person name="Kyrpides N.C."/>
            <person name="Klenk H.-P."/>
            <person name="Hugenholtz P."/>
        </authorList>
    </citation>
    <scope>NUCLEOTIDE SEQUENCE [LARGE SCALE GENOMIC DNA]</scope>
    <source>
        <strain evidence="3">DSM 14684 / CIP 108061 / JCM 11494 / NBRC 100937 / ID131577</strain>
    </source>
</reference>
<sequence length="208" mass="21125">MPDPTIHAGGGHIAAQVAACRTGAGLAVCRQAGVFELRGAAADVVFAARSLARGAAGRGAQGMRGWWQLVSAQQALVALDGDSAALAPRIDALSAWAPDVAVTTDWSRAAVVLAGPVAERVLAAALPRLPRSRRVVADGHVRVVVVPREHSASTRDALLAVGRELGAVAVSLEAVQLNGAAERALTRRTTSAASSTGVESTPTGEPIP</sequence>
<feature type="region of interest" description="Disordered" evidence="1">
    <location>
        <begin position="185"/>
        <end position="208"/>
    </location>
</feature>
<gene>
    <name evidence="2" type="ordered locus">Cwoe_4353</name>
</gene>
<dbReference type="AlphaFoldDB" id="D3F6W9"/>
<organism evidence="2 3">
    <name type="scientific">Conexibacter woesei (strain DSM 14684 / CCUG 47730 / CIP 108061 / JCM 11494 / NBRC 100937 / ID131577)</name>
    <dbReference type="NCBI Taxonomy" id="469383"/>
    <lineage>
        <taxon>Bacteria</taxon>
        <taxon>Bacillati</taxon>
        <taxon>Actinomycetota</taxon>
        <taxon>Thermoleophilia</taxon>
        <taxon>Solirubrobacterales</taxon>
        <taxon>Conexibacteraceae</taxon>
        <taxon>Conexibacter</taxon>
    </lineage>
</organism>
<protein>
    <submittedName>
        <fullName evidence="2">Uncharacterized protein</fullName>
    </submittedName>
</protein>
<dbReference type="Proteomes" id="UP000008229">
    <property type="component" value="Chromosome"/>
</dbReference>
<evidence type="ECO:0000313" key="2">
    <source>
        <dbReference type="EMBL" id="ADB52767.1"/>
    </source>
</evidence>
<evidence type="ECO:0000313" key="3">
    <source>
        <dbReference type="Proteomes" id="UP000008229"/>
    </source>
</evidence>
<dbReference type="SUPFAM" id="SSF103025">
    <property type="entry name" value="Folate-binding domain"/>
    <property type="match status" value="1"/>
</dbReference>
<dbReference type="eggNOG" id="ENOG50322TZ">
    <property type="taxonomic scope" value="Bacteria"/>
</dbReference>
<evidence type="ECO:0000256" key="1">
    <source>
        <dbReference type="SAM" id="MobiDB-lite"/>
    </source>
</evidence>